<evidence type="ECO:0000313" key="3">
    <source>
        <dbReference type="EMBL" id="TFH98777.1"/>
    </source>
</evidence>
<reference evidence="3 4" key="1">
    <citation type="submission" date="2019-03" db="EMBL/GenBank/DDBJ databases">
        <title>Reclassification of Micrococcus aloeverae and Micrococcus yunnanensis as later heterotypic synonyms of Micrococcus luteus.</title>
        <authorList>
            <person name="Huang C.-H."/>
        </authorList>
    </citation>
    <scope>NUCLEOTIDE SEQUENCE [LARGE SCALE GENOMIC DNA]</scope>
    <source>
        <strain evidence="3 4">BCRC 12151</strain>
    </source>
</reference>
<proteinExistence type="predicted"/>
<evidence type="ECO:0000313" key="4">
    <source>
        <dbReference type="Proteomes" id="UP000297477"/>
    </source>
</evidence>
<dbReference type="SUPFAM" id="SSF53335">
    <property type="entry name" value="S-adenosyl-L-methionine-dependent methyltransferases"/>
    <property type="match status" value="1"/>
</dbReference>
<feature type="domain" description="Methyltransferase type 11" evidence="2">
    <location>
        <begin position="58"/>
        <end position="150"/>
    </location>
</feature>
<organism evidence="3 4">
    <name type="scientific">Micrococcus lylae</name>
    <dbReference type="NCBI Taxonomy" id="1273"/>
    <lineage>
        <taxon>Bacteria</taxon>
        <taxon>Bacillati</taxon>
        <taxon>Actinomycetota</taxon>
        <taxon>Actinomycetes</taxon>
        <taxon>Micrococcales</taxon>
        <taxon>Micrococcaceae</taxon>
        <taxon>Micrococcus</taxon>
    </lineage>
</organism>
<dbReference type="InterPro" id="IPR013216">
    <property type="entry name" value="Methyltransf_11"/>
</dbReference>
<sequence>MCPDRDTQTMPATPTSSSDWASYNAARAGTSAVRPLTDRALTTLRATHQNLASLRAVELGSGAGIETRRLLQEGMIVHTIDIDPSVEKHMNELTTLGILEHRTGLIEEWDPLPHADLILANASLPFVPRARFTSVWERVKHALLPDGILAVDLFGSDDTWASDLGTYLTRKEVDELLDTLEVIELNERNEEGHAFDGIKHWHTFTVIARHPT</sequence>
<comment type="caution">
    <text evidence="3">The sequence shown here is derived from an EMBL/GenBank/DDBJ whole genome shotgun (WGS) entry which is preliminary data.</text>
</comment>
<dbReference type="InterPro" id="IPR029063">
    <property type="entry name" value="SAM-dependent_MTases_sf"/>
</dbReference>
<dbReference type="CDD" id="cd02440">
    <property type="entry name" value="AdoMet_MTases"/>
    <property type="match status" value="1"/>
</dbReference>
<dbReference type="GO" id="GO:0032259">
    <property type="term" value="P:methylation"/>
    <property type="evidence" value="ECO:0007669"/>
    <property type="project" value="UniProtKB-KW"/>
</dbReference>
<evidence type="ECO:0000256" key="1">
    <source>
        <dbReference type="SAM" id="MobiDB-lite"/>
    </source>
</evidence>
<evidence type="ECO:0000259" key="2">
    <source>
        <dbReference type="Pfam" id="PF08241"/>
    </source>
</evidence>
<keyword evidence="3" id="KW-0489">Methyltransferase</keyword>
<feature type="region of interest" description="Disordered" evidence="1">
    <location>
        <begin position="1"/>
        <end position="21"/>
    </location>
</feature>
<name>A0ABY2K2V6_9MICC</name>
<protein>
    <submittedName>
        <fullName evidence="3">Class I SAM-dependent methyltransferase</fullName>
    </submittedName>
</protein>
<keyword evidence="4" id="KW-1185">Reference proteome</keyword>
<dbReference type="Gene3D" id="3.40.50.150">
    <property type="entry name" value="Vaccinia Virus protein VP39"/>
    <property type="match status" value="1"/>
</dbReference>
<feature type="compositionally biased region" description="Polar residues" evidence="1">
    <location>
        <begin position="8"/>
        <end position="21"/>
    </location>
</feature>
<dbReference type="EMBL" id="SPKT01000013">
    <property type="protein sequence ID" value="TFH98777.1"/>
    <property type="molecule type" value="Genomic_DNA"/>
</dbReference>
<dbReference type="GO" id="GO:0008168">
    <property type="term" value="F:methyltransferase activity"/>
    <property type="evidence" value="ECO:0007669"/>
    <property type="project" value="UniProtKB-KW"/>
</dbReference>
<keyword evidence="3" id="KW-0808">Transferase</keyword>
<accession>A0ABY2K2V6</accession>
<dbReference type="Proteomes" id="UP000297477">
    <property type="component" value="Unassembled WGS sequence"/>
</dbReference>
<dbReference type="Pfam" id="PF08241">
    <property type="entry name" value="Methyltransf_11"/>
    <property type="match status" value="1"/>
</dbReference>
<gene>
    <name evidence="3" type="ORF">E4A49_07355</name>
</gene>